<evidence type="ECO:0000313" key="3">
    <source>
        <dbReference type="EMBL" id="KAJ2934201.1"/>
    </source>
</evidence>
<gene>
    <name evidence="3" type="ORF">H1R20_g2939</name>
</gene>
<protein>
    <recommendedName>
        <fullName evidence="2">DDE-1 domain-containing protein</fullName>
    </recommendedName>
</protein>
<evidence type="ECO:0000256" key="1">
    <source>
        <dbReference type="SAM" id="MobiDB-lite"/>
    </source>
</evidence>
<organism evidence="3 4">
    <name type="scientific">Candolleomyces eurysporus</name>
    <dbReference type="NCBI Taxonomy" id="2828524"/>
    <lineage>
        <taxon>Eukaryota</taxon>
        <taxon>Fungi</taxon>
        <taxon>Dikarya</taxon>
        <taxon>Basidiomycota</taxon>
        <taxon>Agaricomycotina</taxon>
        <taxon>Agaricomycetes</taxon>
        <taxon>Agaricomycetidae</taxon>
        <taxon>Agaricales</taxon>
        <taxon>Agaricineae</taxon>
        <taxon>Psathyrellaceae</taxon>
        <taxon>Candolleomyces</taxon>
    </lineage>
</organism>
<proteinExistence type="predicted"/>
<dbReference type="GO" id="GO:0005634">
    <property type="term" value="C:nucleus"/>
    <property type="evidence" value="ECO:0007669"/>
    <property type="project" value="TreeGrafter"/>
</dbReference>
<feature type="non-terminal residue" evidence="3">
    <location>
        <position position="371"/>
    </location>
</feature>
<dbReference type="GO" id="GO:0003677">
    <property type="term" value="F:DNA binding"/>
    <property type="evidence" value="ECO:0007669"/>
    <property type="project" value="TreeGrafter"/>
</dbReference>
<dbReference type="InterPro" id="IPR050863">
    <property type="entry name" value="CenT-Element_Derived"/>
</dbReference>
<reference evidence="3" key="1">
    <citation type="submission" date="2022-06" db="EMBL/GenBank/DDBJ databases">
        <title>Genome Sequence of Candolleomyces eurysporus.</title>
        <authorList>
            <person name="Buettner E."/>
        </authorList>
    </citation>
    <scope>NUCLEOTIDE SEQUENCE</scope>
    <source>
        <strain evidence="3">VTCC 930004</strain>
    </source>
</reference>
<dbReference type="PANTHER" id="PTHR19303">
    <property type="entry name" value="TRANSPOSON"/>
    <property type="match status" value="1"/>
</dbReference>
<accession>A0A9W8JG59</accession>
<dbReference type="PANTHER" id="PTHR19303:SF73">
    <property type="entry name" value="PROTEIN PDC2"/>
    <property type="match status" value="1"/>
</dbReference>
<dbReference type="Proteomes" id="UP001140091">
    <property type="component" value="Unassembled WGS sequence"/>
</dbReference>
<dbReference type="InterPro" id="IPR004875">
    <property type="entry name" value="DDE_SF_endonuclease_dom"/>
</dbReference>
<evidence type="ECO:0000313" key="4">
    <source>
        <dbReference type="Proteomes" id="UP001140091"/>
    </source>
</evidence>
<dbReference type="AlphaFoldDB" id="A0A9W8JG59"/>
<sequence>MAPDTGLSNRQHSGVKGNKVQITYGFTANAAGTKKLPPIIIGHACCPRAFKKKTGEQLGFYYQNNAKAWMTILIYQDWILALDDYFCRQNRHILLLQDNFSAHKLPDNLTNIKVKNFEPNLTAHVQPIDQGIIRCFKAHYHGLFIRRAVDRYDKGVSPGDIYSINQFKAMRLADEAWRNIDLTTVRNCWLKAGILPDKLIHPKPTPSTGPSIPVSSLLEPTPATAAPADSLEAIEKEVEVALNQLESRGALHNSSRMSLEFLLDPPGEHEVLTETADQDIFSAVMSAQAAQELMDINGGDNTDNTPDPEPCPTNLDILQASATIKKFIKEINEPYAHKLEVLLSSLTHNLRLKNTKALKDTLITKFFTPKA</sequence>
<feature type="domain" description="DDE-1" evidence="2">
    <location>
        <begin position="21"/>
        <end position="189"/>
    </location>
</feature>
<evidence type="ECO:0000259" key="2">
    <source>
        <dbReference type="Pfam" id="PF03184"/>
    </source>
</evidence>
<dbReference type="EMBL" id="JANBPK010000725">
    <property type="protein sequence ID" value="KAJ2934201.1"/>
    <property type="molecule type" value="Genomic_DNA"/>
</dbReference>
<feature type="region of interest" description="Disordered" evidence="1">
    <location>
        <begin position="201"/>
        <end position="226"/>
    </location>
</feature>
<keyword evidence="4" id="KW-1185">Reference proteome</keyword>
<comment type="caution">
    <text evidence="3">The sequence shown here is derived from an EMBL/GenBank/DDBJ whole genome shotgun (WGS) entry which is preliminary data.</text>
</comment>
<dbReference type="OrthoDB" id="162969at2759"/>
<dbReference type="Pfam" id="PF03184">
    <property type="entry name" value="DDE_1"/>
    <property type="match status" value="1"/>
</dbReference>
<name>A0A9W8JG59_9AGAR</name>